<keyword evidence="3" id="KW-1185">Reference proteome</keyword>
<name>A0AAV0AR56_PHAPC</name>
<gene>
    <name evidence="2" type="ORF">PPACK8108_LOCUS5771</name>
</gene>
<keyword evidence="1" id="KW-1133">Transmembrane helix</keyword>
<protein>
    <submittedName>
        <fullName evidence="2">Uncharacterized protein</fullName>
    </submittedName>
</protein>
<sequence>IFKSLNNFKKDQPLRVVENLEVKLISVEKDTEGKALLKIVMRIFLLAGDSLLVIICINIPSTLAAQRYQVVSLYK</sequence>
<evidence type="ECO:0000256" key="1">
    <source>
        <dbReference type="SAM" id="Phobius"/>
    </source>
</evidence>
<accession>A0AAV0AR56</accession>
<reference evidence="2" key="1">
    <citation type="submission" date="2022-06" db="EMBL/GenBank/DDBJ databases">
        <authorList>
            <consortium name="SYNGENTA / RWTH Aachen University"/>
        </authorList>
    </citation>
    <scope>NUCLEOTIDE SEQUENCE</scope>
</reference>
<dbReference type="Proteomes" id="UP001153365">
    <property type="component" value="Unassembled WGS sequence"/>
</dbReference>
<feature type="transmembrane region" description="Helical" evidence="1">
    <location>
        <begin position="43"/>
        <end position="65"/>
    </location>
</feature>
<proteinExistence type="predicted"/>
<feature type="non-terminal residue" evidence="2">
    <location>
        <position position="75"/>
    </location>
</feature>
<evidence type="ECO:0000313" key="2">
    <source>
        <dbReference type="EMBL" id="CAH7671021.1"/>
    </source>
</evidence>
<organism evidence="2 3">
    <name type="scientific">Phakopsora pachyrhizi</name>
    <name type="common">Asian soybean rust disease fungus</name>
    <dbReference type="NCBI Taxonomy" id="170000"/>
    <lineage>
        <taxon>Eukaryota</taxon>
        <taxon>Fungi</taxon>
        <taxon>Dikarya</taxon>
        <taxon>Basidiomycota</taxon>
        <taxon>Pucciniomycotina</taxon>
        <taxon>Pucciniomycetes</taxon>
        <taxon>Pucciniales</taxon>
        <taxon>Phakopsoraceae</taxon>
        <taxon>Phakopsora</taxon>
    </lineage>
</organism>
<comment type="caution">
    <text evidence="2">The sequence shown here is derived from an EMBL/GenBank/DDBJ whole genome shotgun (WGS) entry which is preliminary data.</text>
</comment>
<feature type="non-terminal residue" evidence="2">
    <location>
        <position position="1"/>
    </location>
</feature>
<dbReference type="AlphaFoldDB" id="A0AAV0AR56"/>
<keyword evidence="1" id="KW-0472">Membrane</keyword>
<dbReference type="EMBL" id="CALTRL010001116">
    <property type="protein sequence ID" value="CAH7671021.1"/>
    <property type="molecule type" value="Genomic_DNA"/>
</dbReference>
<keyword evidence="1" id="KW-0812">Transmembrane</keyword>
<evidence type="ECO:0000313" key="3">
    <source>
        <dbReference type="Proteomes" id="UP001153365"/>
    </source>
</evidence>